<evidence type="ECO:0000256" key="9">
    <source>
        <dbReference type="ARBA" id="ARBA00034290"/>
    </source>
</evidence>
<keyword evidence="4" id="KW-0973">c-di-GMP</keyword>
<sequence length="528" mass="59959">MQFPSIEPLGRSQRILLTMLPGLALLMLGGLLMLYQFHAGIQHSLEVQLADKLEKIEQIVDQAQRTGESMLQQPSLDCQLIYPEMRRQATAQPYVRSMRLIDHVGRVYCDSVIGWHAPAYSQEYPRTERLQLWRGNRLSPWHPLLMLWLEAKRADVSGIQVVVDSDYLKDRLAHLERDSWFYLHIGDRWLDENGSMTFPQARPYWQQRSLASTRYPLAVVMDYSMPKMLLQRLGQEPDQLILLLLFSCTFSWGFHRLLLRSGAPSRELQRAVRQQEFIPYLQPLVDTQHLQWCGVEVLMRWHHPLDGMVLPELFIPFAESTGHIVAMTRSLMQQTAAQLGALTLPAGFQISINVSAAYVADGSLPADCAAFLSAFPPGSIRLTLELTERELITTGPDTDALLVQLHDLGVRIAIDDFGTGHSSLSYLQKMDVDELKIDRSFVAGIGSDSLSADILDSILQLAAKLGLTVVAEGVECMQQEDYLRQHGAHLLQGYRYARPMPISEFLLRPEWHNRPSEPRTRAHAEVHP</sequence>
<keyword evidence="7 11" id="KW-1133">Transmembrane helix</keyword>
<dbReference type="CDD" id="cd01948">
    <property type="entry name" value="EAL"/>
    <property type="match status" value="1"/>
</dbReference>
<dbReference type="InterPro" id="IPR035919">
    <property type="entry name" value="EAL_sf"/>
</dbReference>
<dbReference type="Gene3D" id="3.20.20.450">
    <property type="entry name" value="EAL domain"/>
    <property type="match status" value="1"/>
</dbReference>
<evidence type="ECO:0000256" key="7">
    <source>
        <dbReference type="ARBA" id="ARBA00022989"/>
    </source>
</evidence>
<dbReference type="SUPFAM" id="SSF141868">
    <property type="entry name" value="EAL domain-like"/>
    <property type="match status" value="1"/>
</dbReference>
<evidence type="ECO:0000313" key="13">
    <source>
        <dbReference type="EMBL" id="MBA4709725.1"/>
    </source>
</evidence>
<dbReference type="SMART" id="SM00052">
    <property type="entry name" value="EAL"/>
    <property type="match status" value="1"/>
</dbReference>
<keyword evidence="6" id="KW-0378">Hydrolase</keyword>
<evidence type="ECO:0000256" key="6">
    <source>
        <dbReference type="ARBA" id="ARBA00022801"/>
    </source>
</evidence>
<comment type="subcellular location">
    <subcellularLocation>
        <location evidence="1">Cell membrane</location>
        <topology evidence="1">Multi-pass membrane protein</topology>
    </subcellularLocation>
</comment>
<dbReference type="EC" id="3.1.4.52" evidence="2"/>
<evidence type="ECO:0000256" key="8">
    <source>
        <dbReference type="ARBA" id="ARBA00023136"/>
    </source>
</evidence>
<dbReference type="AlphaFoldDB" id="A0A838YF77"/>
<feature type="domain" description="EAL" evidence="12">
    <location>
        <begin position="261"/>
        <end position="513"/>
    </location>
</feature>
<dbReference type="InterPro" id="IPR050706">
    <property type="entry name" value="Cyclic-di-GMP_PDE-like"/>
</dbReference>
<organism evidence="13 14">
    <name type="scientific">Aquitalea aquatica</name>
    <dbReference type="NCBI Taxonomy" id="3044273"/>
    <lineage>
        <taxon>Bacteria</taxon>
        <taxon>Pseudomonadati</taxon>
        <taxon>Pseudomonadota</taxon>
        <taxon>Betaproteobacteria</taxon>
        <taxon>Neisseriales</taxon>
        <taxon>Chromobacteriaceae</taxon>
        <taxon>Aquitalea</taxon>
    </lineage>
</organism>
<evidence type="ECO:0000256" key="3">
    <source>
        <dbReference type="ARBA" id="ARBA00022475"/>
    </source>
</evidence>
<comment type="caution">
    <text evidence="13">The sequence shown here is derived from an EMBL/GenBank/DDBJ whole genome shotgun (WGS) entry which is preliminary data.</text>
</comment>
<evidence type="ECO:0000256" key="10">
    <source>
        <dbReference type="SAM" id="Coils"/>
    </source>
</evidence>
<feature type="coiled-coil region" evidence="10">
    <location>
        <begin position="46"/>
        <end position="73"/>
    </location>
</feature>
<dbReference type="InterPro" id="IPR001633">
    <property type="entry name" value="EAL_dom"/>
</dbReference>
<dbReference type="Pfam" id="PF12792">
    <property type="entry name" value="CSS-motif"/>
    <property type="match status" value="1"/>
</dbReference>
<keyword evidence="14" id="KW-1185">Reference proteome</keyword>
<protein>
    <recommendedName>
        <fullName evidence="2">cyclic-guanylate-specific phosphodiesterase</fullName>
        <ecNumber evidence="2">3.1.4.52</ecNumber>
    </recommendedName>
</protein>
<keyword evidence="5 11" id="KW-0812">Transmembrane</keyword>
<dbReference type="Pfam" id="PF00563">
    <property type="entry name" value="EAL"/>
    <property type="match status" value="1"/>
</dbReference>
<proteinExistence type="predicted"/>
<dbReference type="PANTHER" id="PTHR33121">
    <property type="entry name" value="CYCLIC DI-GMP PHOSPHODIESTERASE PDEF"/>
    <property type="match status" value="1"/>
</dbReference>
<dbReference type="RefSeq" id="WP_181836736.1">
    <property type="nucleotide sequence ID" value="NZ_JACERN010000039.1"/>
</dbReference>
<dbReference type="GO" id="GO:0071111">
    <property type="term" value="F:cyclic-guanylate-specific phosphodiesterase activity"/>
    <property type="evidence" value="ECO:0007669"/>
    <property type="project" value="UniProtKB-EC"/>
</dbReference>
<dbReference type="Proteomes" id="UP000545606">
    <property type="component" value="Unassembled WGS sequence"/>
</dbReference>
<comment type="catalytic activity">
    <reaction evidence="9">
        <text>3',3'-c-di-GMP + H2O = 5'-phosphoguanylyl(3'-&gt;5')guanosine + H(+)</text>
        <dbReference type="Rhea" id="RHEA:24902"/>
        <dbReference type="ChEBI" id="CHEBI:15377"/>
        <dbReference type="ChEBI" id="CHEBI:15378"/>
        <dbReference type="ChEBI" id="CHEBI:58754"/>
        <dbReference type="ChEBI" id="CHEBI:58805"/>
        <dbReference type="EC" id="3.1.4.52"/>
    </reaction>
</comment>
<keyword evidence="3" id="KW-1003">Cell membrane</keyword>
<dbReference type="PANTHER" id="PTHR33121:SF80">
    <property type="entry name" value="CYCLIC DI-GMP PHOSPHODIESTERASE PDEL"/>
    <property type="match status" value="1"/>
</dbReference>
<evidence type="ECO:0000256" key="1">
    <source>
        <dbReference type="ARBA" id="ARBA00004651"/>
    </source>
</evidence>
<evidence type="ECO:0000256" key="4">
    <source>
        <dbReference type="ARBA" id="ARBA00022636"/>
    </source>
</evidence>
<evidence type="ECO:0000256" key="11">
    <source>
        <dbReference type="SAM" id="Phobius"/>
    </source>
</evidence>
<dbReference type="GO" id="GO:0005886">
    <property type="term" value="C:plasma membrane"/>
    <property type="evidence" value="ECO:0007669"/>
    <property type="project" value="UniProtKB-SubCell"/>
</dbReference>
<feature type="transmembrane region" description="Helical" evidence="11">
    <location>
        <begin position="15"/>
        <end position="35"/>
    </location>
</feature>
<dbReference type="InterPro" id="IPR024744">
    <property type="entry name" value="CSS-motif_dom"/>
</dbReference>
<evidence type="ECO:0000259" key="12">
    <source>
        <dbReference type="PROSITE" id="PS50883"/>
    </source>
</evidence>
<keyword evidence="10" id="KW-0175">Coiled coil</keyword>
<evidence type="ECO:0000256" key="2">
    <source>
        <dbReference type="ARBA" id="ARBA00012282"/>
    </source>
</evidence>
<evidence type="ECO:0000256" key="5">
    <source>
        <dbReference type="ARBA" id="ARBA00022692"/>
    </source>
</evidence>
<reference evidence="13 14" key="1">
    <citation type="submission" date="2020-07" db="EMBL/GenBank/DDBJ databases">
        <title>Draft genome sequence of violacein-producing bacteria and related species.</title>
        <authorList>
            <person name="Wilson H.S."/>
            <person name="De Leon M.E."/>
        </authorList>
    </citation>
    <scope>NUCLEOTIDE SEQUENCE [LARGE SCALE GENOMIC DNA]</scope>
    <source>
        <strain evidence="13 14">HSC-21Su07</strain>
    </source>
</reference>
<accession>A0A838YF77</accession>
<keyword evidence="8 11" id="KW-0472">Membrane</keyword>
<gene>
    <name evidence="13" type="ORF">H2Z84_15195</name>
</gene>
<evidence type="ECO:0000313" key="14">
    <source>
        <dbReference type="Proteomes" id="UP000545606"/>
    </source>
</evidence>
<dbReference type="PROSITE" id="PS50883">
    <property type="entry name" value="EAL"/>
    <property type="match status" value="1"/>
</dbReference>
<dbReference type="EMBL" id="JACERN010000039">
    <property type="protein sequence ID" value="MBA4709725.1"/>
    <property type="molecule type" value="Genomic_DNA"/>
</dbReference>
<name>A0A838YF77_9NEIS</name>